<evidence type="ECO:0000256" key="2">
    <source>
        <dbReference type="SAM" id="Phobius"/>
    </source>
</evidence>
<dbReference type="PANTHER" id="PTHR46692:SF1">
    <property type="entry name" value="NUCLEOSIDE HYDROLASE 3-RELATED"/>
    <property type="match status" value="1"/>
</dbReference>
<protein>
    <recommendedName>
        <fullName evidence="3">Inosine/uridine-preferring nucleoside hydrolase domain-containing protein</fullName>
    </recommendedName>
</protein>
<keyword evidence="2" id="KW-1133">Transmembrane helix</keyword>
<dbReference type="Gene3D" id="3.90.245.10">
    <property type="entry name" value="Ribonucleoside hydrolase-like"/>
    <property type="match status" value="1"/>
</dbReference>
<evidence type="ECO:0000313" key="5">
    <source>
        <dbReference type="Proteomes" id="UP001642360"/>
    </source>
</evidence>
<feature type="transmembrane region" description="Helical" evidence="2">
    <location>
        <begin position="94"/>
        <end position="116"/>
    </location>
</feature>
<gene>
    <name evidence="4" type="ORF">ILEXP_LOCUS936</name>
</gene>
<accession>A0ABC8QP52</accession>
<keyword evidence="5" id="KW-1185">Reference proteome</keyword>
<keyword evidence="2" id="KW-0812">Transmembrane</keyword>
<feature type="domain" description="Inosine/uridine-preferring nucleoside hydrolase" evidence="3">
    <location>
        <begin position="5"/>
        <end position="215"/>
    </location>
</feature>
<sequence length="222" mass="24796">MGKPVVFDMDMSVGDFVALFYLLKLPVELINLKGILVTSTGWANAATIDVIYDVLHMMGRDDIPVGLGDVFAIGPEEPAFPILEIANIGRPSHLAVVAFWTLIHSMVLLITCVAVLEVTKEDEIQYVRLDYKYDRGVITMENPSRKQLCTAYISLYIIKCLLYVLTNYCFNHPELRQPLALDVWKFIIHSLEPGSKVTILTNGPLTTLAKIILPDNSCSLIQ</sequence>
<dbReference type="SUPFAM" id="SSF53590">
    <property type="entry name" value="Nucleoside hydrolase"/>
    <property type="match status" value="1"/>
</dbReference>
<dbReference type="InterPro" id="IPR001910">
    <property type="entry name" value="Inosine/uridine_hydrolase_dom"/>
</dbReference>
<keyword evidence="2" id="KW-0472">Membrane</keyword>
<evidence type="ECO:0000259" key="3">
    <source>
        <dbReference type="Pfam" id="PF01156"/>
    </source>
</evidence>
<dbReference type="AlphaFoldDB" id="A0ABC8QP52"/>
<reference evidence="4 5" key="1">
    <citation type="submission" date="2024-02" db="EMBL/GenBank/DDBJ databases">
        <authorList>
            <person name="Vignale AGUSTIN F."/>
            <person name="Sosa J E."/>
            <person name="Modenutti C."/>
        </authorList>
    </citation>
    <scope>NUCLEOTIDE SEQUENCE [LARGE SCALE GENOMIC DNA]</scope>
</reference>
<feature type="non-terminal residue" evidence="4">
    <location>
        <position position="222"/>
    </location>
</feature>
<dbReference type="EMBL" id="CAUOFW020000281">
    <property type="protein sequence ID" value="CAK9134006.1"/>
    <property type="molecule type" value="Genomic_DNA"/>
</dbReference>
<dbReference type="Pfam" id="PF01156">
    <property type="entry name" value="IU_nuc_hydro"/>
    <property type="match status" value="1"/>
</dbReference>
<dbReference type="InterPro" id="IPR036452">
    <property type="entry name" value="Ribo_hydro-like"/>
</dbReference>
<proteinExistence type="inferred from homology"/>
<dbReference type="Proteomes" id="UP001642360">
    <property type="component" value="Unassembled WGS sequence"/>
</dbReference>
<evidence type="ECO:0000256" key="1">
    <source>
        <dbReference type="ARBA" id="ARBA00009176"/>
    </source>
</evidence>
<comment type="similarity">
    <text evidence="1">Belongs to the IUNH family.</text>
</comment>
<name>A0ABC8QP52_9AQUA</name>
<comment type="caution">
    <text evidence="4">The sequence shown here is derived from an EMBL/GenBank/DDBJ whole genome shotgun (WGS) entry which is preliminary data.</text>
</comment>
<dbReference type="PANTHER" id="PTHR46692">
    <property type="entry name" value="INOSINE-URIDINE PREFERRING NUCLEOSIDE HYDROLASE FAMILY PROTEIN"/>
    <property type="match status" value="1"/>
</dbReference>
<feature type="transmembrane region" description="Helical" evidence="2">
    <location>
        <begin position="150"/>
        <end position="170"/>
    </location>
</feature>
<evidence type="ECO:0000313" key="4">
    <source>
        <dbReference type="EMBL" id="CAK9134006.1"/>
    </source>
</evidence>
<organism evidence="4 5">
    <name type="scientific">Ilex paraguariensis</name>
    <name type="common">yerba mate</name>
    <dbReference type="NCBI Taxonomy" id="185542"/>
    <lineage>
        <taxon>Eukaryota</taxon>
        <taxon>Viridiplantae</taxon>
        <taxon>Streptophyta</taxon>
        <taxon>Embryophyta</taxon>
        <taxon>Tracheophyta</taxon>
        <taxon>Spermatophyta</taxon>
        <taxon>Magnoliopsida</taxon>
        <taxon>eudicotyledons</taxon>
        <taxon>Gunneridae</taxon>
        <taxon>Pentapetalae</taxon>
        <taxon>asterids</taxon>
        <taxon>campanulids</taxon>
        <taxon>Aquifoliales</taxon>
        <taxon>Aquifoliaceae</taxon>
        <taxon>Ilex</taxon>
    </lineage>
</organism>
<dbReference type="GO" id="GO:0016799">
    <property type="term" value="F:hydrolase activity, hydrolyzing N-glycosyl compounds"/>
    <property type="evidence" value="ECO:0007669"/>
    <property type="project" value="UniProtKB-ARBA"/>
</dbReference>